<organism evidence="1 2">
    <name type="scientific">Klebsiella pneumoniae</name>
    <dbReference type="NCBI Taxonomy" id="573"/>
    <lineage>
        <taxon>Bacteria</taxon>
        <taxon>Pseudomonadati</taxon>
        <taxon>Pseudomonadota</taxon>
        <taxon>Gammaproteobacteria</taxon>
        <taxon>Enterobacterales</taxon>
        <taxon>Enterobacteriaceae</taxon>
        <taxon>Klebsiella/Raoultella group</taxon>
        <taxon>Klebsiella</taxon>
        <taxon>Klebsiella pneumoniae complex</taxon>
    </lineage>
</organism>
<dbReference type="Proteomes" id="UP000254340">
    <property type="component" value="Unassembled WGS sequence"/>
</dbReference>
<name>A0A377XBK5_KLEPN</name>
<reference evidence="1 2" key="1">
    <citation type="submission" date="2018-06" db="EMBL/GenBank/DDBJ databases">
        <authorList>
            <consortium name="Pathogen Informatics"/>
            <person name="Doyle S."/>
        </authorList>
    </citation>
    <scope>NUCLEOTIDE SEQUENCE [LARGE SCALE GENOMIC DNA]</scope>
    <source>
        <strain evidence="1 2">NCTC5047</strain>
    </source>
</reference>
<protein>
    <submittedName>
        <fullName evidence="1">Uncharacterized protein</fullName>
    </submittedName>
</protein>
<proteinExistence type="predicted"/>
<dbReference type="EMBL" id="UGLH01000005">
    <property type="protein sequence ID" value="STT78679.1"/>
    <property type="molecule type" value="Genomic_DNA"/>
</dbReference>
<gene>
    <name evidence="1" type="ORF">NCTC5047_01461</name>
</gene>
<accession>A0A377XBK5</accession>
<evidence type="ECO:0000313" key="1">
    <source>
        <dbReference type="EMBL" id="STT78679.1"/>
    </source>
</evidence>
<dbReference type="AlphaFoldDB" id="A0A377XBK5"/>
<evidence type="ECO:0000313" key="2">
    <source>
        <dbReference type="Proteomes" id="UP000254340"/>
    </source>
</evidence>
<sequence length="32" mass="3356">MNYSITTLGKKTIAGFLWSGPGITPSSRGLSN</sequence>